<protein>
    <submittedName>
        <fullName evidence="1">Uncharacterized protein</fullName>
    </submittedName>
</protein>
<evidence type="ECO:0000313" key="2">
    <source>
        <dbReference type="Proteomes" id="UP000054653"/>
    </source>
</evidence>
<comment type="caution">
    <text evidence="1">The sequence shown here is derived from an EMBL/GenBank/DDBJ whole genome shotgun (WGS) entry which is preliminary data.</text>
</comment>
<reference evidence="1 2" key="1">
    <citation type="submission" date="2015-01" db="EMBL/GenBank/DDBJ databases">
        <title>Evolution of Trichinella species and genotypes.</title>
        <authorList>
            <person name="Korhonen P.K."/>
            <person name="Edoardo P."/>
            <person name="Giuseppe L.R."/>
            <person name="Gasser R.B."/>
        </authorList>
    </citation>
    <scope>NUCLEOTIDE SEQUENCE [LARGE SCALE GENOMIC DNA]</scope>
    <source>
        <strain evidence="1">ISS120</strain>
    </source>
</reference>
<evidence type="ECO:0000313" key="1">
    <source>
        <dbReference type="EMBL" id="KRY55682.1"/>
    </source>
</evidence>
<accession>A0A0V1D2R5</accession>
<dbReference type="OrthoDB" id="10432835at2759"/>
<dbReference type="AlphaFoldDB" id="A0A0V1D2R5"/>
<proteinExistence type="predicted"/>
<name>A0A0V1D2R5_TRIBR</name>
<organism evidence="1 2">
    <name type="scientific">Trichinella britovi</name>
    <name type="common">Parasitic roundworm</name>
    <dbReference type="NCBI Taxonomy" id="45882"/>
    <lineage>
        <taxon>Eukaryota</taxon>
        <taxon>Metazoa</taxon>
        <taxon>Ecdysozoa</taxon>
        <taxon>Nematoda</taxon>
        <taxon>Enoplea</taxon>
        <taxon>Dorylaimia</taxon>
        <taxon>Trichinellida</taxon>
        <taxon>Trichinellidae</taxon>
        <taxon>Trichinella</taxon>
    </lineage>
</organism>
<dbReference type="EMBL" id="JYDI01000052">
    <property type="protein sequence ID" value="KRY55682.1"/>
    <property type="molecule type" value="Genomic_DNA"/>
</dbReference>
<gene>
    <name evidence="1" type="ORF">T03_15182</name>
</gene>
<feature type="non-terminal residue" evidence="1">
    <location>
        <position position="1"/>
    </location>
</feature>
<sequence>LLATYLQHGFLSAWFVHVCRSAAMQALLCYLFMHLSNNFGEENFFTKFQFQPSPARSVDVCKNFVCSK</sequence>
<keyword evidence="2" id="KW-1185">Reference proteome</keyword>
<dbReference type="Proteomes" id="UP000054653">
    <property type="component" value="Unassembled WGS sequence"/>
</dbReference>